<proteinExistence type="predicted"/>
<dbReference type="InterPro" id="IPR041698">
    <property type="entry name" value="Methyltransf_25"/>
</dbReference>
<dbReference type="OrthoDB" id="9804312at2"/>
<evidence type="ECO:0000259" key="1">
    <source>
        <dbReference type="Pfam" id="PF13649"/>
    </source>
</evidence>
<dbReference type="AlphaFoldDB" id="A0A4P6UMF0"/>
<protein>
    <submittedName>
        <fullName evidence="2">Class I SAM-dependent methyltransferase</fullName>
    </submittedName>
</protein>
<gene>
    <name evidence="2" type="ORF">DW355_14470</name>
</gene>
<dbReference type="GO" id="GO:0008168">
    <property type="term" value="F:methyltransferase activity"/>
    <property type="evidence" value="ECO:0007669"/>
    <property type="project" value="UniProtKB-KW"/>
</dbReference>
<dbReference type="Proteomes" id="UP000292939">
    <property type="component" value="Chromosome"/>
</dbReference>
<dbReference type="Gene3D" id="3.40.50.150">
    <property type="entry name" value="Vaccinia Virus protein VP39"/>
    <property type="match status" value="1"/>
</dbReference>
<accession>A0A4P6UMF0</accession>
<reference evidence="2 3" key="1">
    <citation type="submission" date="2018-07" db="EMBL/GenBank/DDBJ databases">
        <title>Exploring interactions and the metabolic potential of the ultra-small soil bacteria Hylemonella gracilis.</title>
        <authorList>
            <person name="Tyc O."/>
            <person name="Kulkarni P."/>
            <person name="Gawehns F."/>
            <person name="Hundscheid M."/>
            <person name="Zweers H."/>
            <person name="Garbeva P."/>
        </authorList>
    </citation>
    <scope>NUCLEOTIDE SEQUENCE [LARGE SCALE GENOMIC DNA]</scope>
    <source>
        <strain evidence="2 3">NS1</strain>
    </source>
</reference>
<keyword evidence="2" id="KW-0489">Methyltransferase</keyword>
<dbReference type="KEGG" id="hgr:DW355_14470"/>
<name>A0A4P6UMF0_9BURK</name>
<organism evidence="2 3">
    <name type="scientific">Hylemonella gracilis</name>
    <dbReference type="NCBI Taxonomy" id="80880"/>
    <lineage>
        <taxon>Bacteria</taxon>
        <taxon>Pseudomonadati</taxon>
        <taxon>Pseudomonadota</taxon>
        <taxon>Betaproteobacteria</taxon>
        <taxon>Burkholderiales</taxon>
        <taxon>Comamonadaceae</taxon>
        <taxon>Hylemonella</taxon>
    </lineage>
</organism>
<dbReference type="InterPro" id="IPR029063">
    <property type="entry name" value="SAM-dependent_MTases_sf"/>
</dbReference>
<sequence>MSGPSEWVRRWAPLVPRDVVNGSSGAQGGAVLDVACGTGRHLRVFHERGHPVTGLDRDALALATVHAALPGATLIETDLERSPWPLPGRTYAGVVVTNYLWRALLPTIVQSVAPGGVLIYETFALGNEQHGKPSNPDFLLRPGELLAACAIAPAPLRVVAYEDVTLDNPVRCVQRIAAVRN</sequence>
<evidence type="ECO:0000313" key="3">
    <source>
        <dbReference type="Proteomes" id="UP000292939"/>
    </source>
</evidence>
<evidence type="ECO:0000313" key="2">
    <source>
        <dbReference type="EMBL" id="QBK05764.1"/>
    </source>
</evidence>
<dbReference type="EMBL" id="CP031395">
    <property type="protein sequence ID" value="QBK05764.1"/>
    <property type="molecule type" value="Genomic_DNA"/>
</dbReference>
<dbReference type="Pfam" id="PF13649">
    <property type="entry name" value="Methyltransf_25"/>
    <property type="match status" value="1"/>
</dbReference>
<dbReference type="RefSeq" id="WP_131282763.1">
    <property type="nucleotide sequence ID" value="NZ_CP031395.1"/>
</dbReference>
<dbReference type="CDD" id="cd02440">
    <property type="entry name" value="AdoMet_MTases"/>
    <property type="match status" value="1"/>
</dbReference>
<dbReference type="SUPFAM" id="SSF53335">
    <property type="entry name" value="S-adenosyl-L-methionine-dependent methyltransferases"/>
    <property type="match status" value="1"/>
</dbReference>
<feature type="domain" description="Methyltransferase" evidence="1">
    <location>
        <begin position="31"/>
        <end position="116"/>
    </location>
</feature>
<dbReference type="GO" id="GO:0032259">
    <property type="term" value="P:methylation"/>
    <property type="evidence" value="ECO:0007669"/>
    <property type="project" value="UniProtKB-KW"/>
</dbReference>
<keyword evidence="2" id="KW-0808">Transferase</keyword>